<keyword evidence="2" id="KW-0813">Transport</keyword>
<dbReference type="SMART" id="SM00382">
    <property type="entry name" value="AAA"/>
    <property type="match status" value="1"/>
</dbReference>
<evidence type="ECO:0000256" key="4">
    <source>
        <dbReference type="ARBA" id="ARBA00022840"/>
    </source>
</evidence>
<dbReference type="InterPro" id="IPR003593">
    <property type="entry name" value="AAA+_ATPase"/>
</dbReference>
<dbReference type="PANTHER" id="PTHR42711:SF5">
    <property type="entry name" value="ABC TRANSPORTER ATP-BINDING PROTEIN NATA"/>
    <property type="match status" value="1"/>
</dbReference>
<comment type="similarity">
    <text evidence="1">Belongs to the ABC transporter superfamily.</text>
</comment>
<organism evidence="6">
    <name type="scientific">marine metagenome</name>
    <dbReference type="NCBI Taxonomy" id="408172"/>
    <lineage>
        <taxon>unclassified sequences</taxon>
        <taxon>metagenomes</taxon>
        <taxon>ecological metagenomes</taxon>
    </lineage>
</organism>
<proteinExistence type="inferred from homology"/>
<evidence type="ECO:0000256" key="1">
    <source>
        <dbReference type="ARBA" id="ARBA00005417"/>
    </source>
</evidence>
<dbReference type="Gene3D" id="3.40.50.300">
    <property type="entry name" value="P-loop containing nucleotide triphosphate hydrolases"/>
    <property type="match status" value="1"/>
</dbReference>
<dbReference type="InterPro" id="IPR027417">
    <property type="entry name" value="P-loop_NTPase"/>
</dbReference>
<dbReference type="GO" id="GO:0016887">
    <property type="term" value="F:ATP hydrolysis activity"/>
    <property type="evidence" value="ECO:0007669"/>
    <property type="project" value="InterPro"/>
</dbReference>
<dbReference type="InterPro" id="IPR050763">
    <property type="entry name" value="ABC_transporter_ATP-binding"/>
</dbReference>
<evidence type="ECO:0000259" key="5">
    <source>
        <dbReference type="PROSITE" id="PS50893"/>
    </source>
</evidence>
<accession>A0A381TE52</accession>
<keyword evidence="4" id="KW-0067">ATP-binding</keyword>
<dbReference type="InterPro" id="IPR003439">
    <property type="entry name" value="ABC_transporter-like_ATP-bd"/>
</dbReference>
<keyword evidence="3" id="KW-0547">Nucleotide-binding</keyword>
<dbReference type="GO" id="GO:0005524">
    <property type="term" value="F:ATP binding"/>
    <property type="evidence" value="ECO:0007669"/>
    <property type="project" value="UniProtKB-KW"/>
</dbReference>
<protein>
    <recommendedName>
        <fullName evidence="5">ABC transporter domain-containing protein</fullName>
    </recommendedName>
</protein>
<evidence type="ECO:0000313" key="6">
    <source>
        <dbReference type="EMBL" id="SVA13858.1"/>
    </source>
</evidence>
<dbReference type="PROSITE" id="PS50893">
    <property type="entry name" value="ABC_TRANSPORTER_2"/>
    <property type="match status" value="1"/>
</dbReference>
<gene>
    <name evidence="6" type="ORF">METZ01_LOCUS66712</name>
</gene>
<reference evidence="6" key="1">
    <citation type="submission" date="2018-05" db="EMBL/GenBank/DDBJ databases">
        <authorList>
            <person name="Lanie J.A."/>
            <person name="Ng W.-L."/>
            <person name="Kazmierczak K.M."/>
            <person name="Andrzejewski T.M."/>
            <person name="Davidsen T.M."/>
            <person name="Wayne K.J."/>
            <person name="Tettelin H."/>
            <person name="Glass J.I."/>
            <person name="Rusch D."/>
            <person name="Podicherti R."/>
            <person name="Tsui H.-C.T."/>
            <person name="Winkler M.E."/>
        </authorList>
    </citation>
    <scope>NUCLEOTIDE SEQUENCE</scope>
</reference>
<sequence>MPIPLYSIKGLFVSKRGEDKLMIKQFDIHRGACYVFDGPMGSGKTTFMDVLYNRRKTPRGEVKFEERDIHGYSNREYQDQIAIVPQEFKPPWGTVRNYMTKTIGKFSHIRNSEKRMDEISRKMNFTSILNRKMKSLTPGELRWVMLATMIGADSKVLFIDEIEQHLGKKDQKTLLSILHRKINYDGITLITSTQNKEILSRIASVTITLESGRITSVRSSGKKNERYRNNKNKKR</sequence>
<dbReference type="EMBL" id="UINC01004375">
    <property type="protein sequence ID" value="SVA13858.1"/>
    <property type="molecule type" value="Genomic_DNA"/>
</dbReference>
<dbReference type="AlphaFoldDB" id="A0A381TE52"/>
<name>A0A381TE52_9ZZZZ</name>
<dbReference type="PANTHER" id="PTHR42711">
    <property type="entry name" value="ABC TRANSPORTER ATP-BINDING PROTEIN"/>
    <property type="match status" value="1"/>
</dbReference>
<evidence type="ECO:0000256" key="3">
    <source>
        <dbReference type="ARBA" id="ARBA00022741"/>
    </source>
</evidence>
<evidence type="ECO:0000256" key="2">
    <source>
        <dbReference type="ARBA" id="ARBA00022448"/>
    </source>
</evidence>
<dbReference type="SUPFAM" id="SSF52540">
    <property type="entry name" value="P-loop containing nucleoside triphosphate hydrolases"/>
    <property type="match status" value="1"/>
</dbReference>
<dbReference type="Pfam" id="PF00005">
    <property type="entry name" value="ABC_tran"/>
    <property type="match status" value="1"/>
</dbReference>
<feature type="domain" description="ABC transporter" evidence="5">
    <location>
        <begin position="6"/>
        <end position="235"/>
    </location>
</feature>